<dbReference type="HOGENOM" id="CLU_056788_10_1_6"/>
<dbReference type="KEGG" id="noc:Noc_2068"/>
<dbReference type="STRING" id="323261.Noc_2068"/>
<dbReference type="AlphaFoldDB" id="Q3J9G8"/>
<keyword evidence="4" id="KW-1185">Reference proteome</keyword>
<dbReference type="InterPro" id="IPR002622">
    <property type="entry name" value="Transposase_14"/>
</dbReference>
<proteinExistence type="predicted"/>
<dbReference type="Pfam" id="PF01710">
    <property type="entry name" value="HTH_Tnp_IS630"/>
    <property type="match status" value="1"/>
</dbReference>
<dbReference type="Gene3D" id="3.30.420.10">
    <property type="entry name" value="Ribonuclease H-like superfamily/Ribonuclease H"/>
    <property type="match status" value="1"/>
</dbReference>
<evidence type="ECO:0000313" key="3">
    <source>
        <dbReference type="EMBL" id="ABA58528.1"/>
    </source>
</evidence>
<dbReference type="EMBL" id="CP000127">
    <property type="protein sequence ID" value="ABA58528.1"/>
    <property type="molecule type" value="Genomic_DNA"/>
</dbReference>
<feature type="domain" description="Tc1-like transposase DDE" evidence="2">
    <location>
        <begin position="75"/>
        <end position="178"/>
    </location>
</feature>
<gene>
    <name evidence="3" type="ordered locus">Noc_2068</name>
</gene>
<dbReference type="Proteomes" id="UP000006838">
    <property type="component" value="Chromosome"/>
</dbReference>
<feature type="domain" description="Transposase Synechocystis PCC 6803" evidence="1">
    <location>
        <begin position="3"/>
        <end position="57"/>
    </location>
</feature>
<evidence type="ECO:0000259" key="1">
    <source>
        <dbReference type="Pfam" id="PF01710"/>
    </source>
</evidence>
<dbReference type="PANTHER" id="PTHR46564">
    <property type="entry name" value="TRANSPOSASE"/>
    <property type="match status" value="1"/>
</dbReference>
<reference evidence="4" key="1">
    <citation type="journal article" date="2006" name="Appl. Environ. Microbiol.">
        <title>Complete genome sequence of the marine, chemolithoautotrophic, ammonia-oxidizing bacterium Nitrosococcus oceani ATCC 19707.</title>
        <authorList>
            <person name="Klotz M.G."/>
            <person name="Arp D.J."/>
            <person name="Chain P.S.G."/>
            <person name="El-Sheikh A.F."/>
            <person name="Hauser L.J."/>
            <person name="Hommes N.G."/>
            <person name="Larimer F.W."/>
            <person name="Malfatti S.A."/>
            <person name="Norton J.M."/>
            <person name="Poret-Peterson A.T."/>
            <person name="Vergez L.M."/>
            <person name="Ward B.B."/>
        </authorList>
    </citation>
    <scope>NUCLEOTIDE SEQUENCE [LARGE SCALE GENOMIC DNA]</scope>
    <source>
        <strain evidence="4">ATCC 19707 / BCRC 17464 / NCIMB 11848 / C-107</strain>
    </source>
</reference>
<dbReference type="Pfam" id="PF13358">
    <property type="entry name" value="DDE_3"/>
    <property type="match status" value="1"/>
</dbReference>
<dbReference type="GO" id="GO:0003676">
    <property type="term" value="F:nucleic acid binding"/>
    <property type="evidence" value="ECO:0007669"/>
    <property type="project" value="InterPro"/>
</dbReference>
<dbReference type="PANTHER" id="PTHR46564:SF1">
    <property type="entry name" value="TRANSPOSASE"/>
    <property type="match status" value="1"/>
</dbReference>
<sequence length="183" mass="21366">MALKAHAQQFPDLYLHERAAIFDVHTSSMGRMLKKLGIVKKERQYKERCLMKRQEFCKKLKAEHRMFGFKNLIDVDETGFDAPTPRPSSWAVKGCRIFGEITGQRKRRTNLLMAQRHGAKGREKEWLAPMLFKGSCNAQLFEMWVEQCLMKELHEPTIVVMDNSSFHNHKRVQDILAKGYLTI</sequence>
<accession>Q3J9G8</accession>
<evidence type="ECO:0000259" key="2">
    <source>
        <dbReference type="Pfam" id="PF13358"/>
    </source>
</evidence>
<name>Q3J9G8_NITOC</name>
<dbReference type="InterPro" id="IPR036397">
    <property type="entry name" value="RNaseH_sf"/>
</dbReference>
<dbReference type="InParanoid" id="Q3J9G8"/>
<dbReference type="eggNOG" id="COG3415">
    <property type="taxonomic scope" value="Bacteria"/>
</dbReference>
<evidence type="ECO:0000313" key="4">
    <source>
        <dbReference type="Proteomes" id="UP000006838"/>
    </source>
</evidence>
<dbReference type="InterPro" id="IPR038717">
    <property type="entry name" value="Tc1-like_DDE_dom"/>
</dbReference>
<organism evidence="3 4">
    <name type="scientific">Nitrosococcus oceani (strain ATCC 19707 / BCRC 17464 / JCM 30415 / NCIMB 11848 / C-107)</name>
    <dbReference type="NCBI Taxonomy" id="323261"/>
    <lineage>
        <taxon>Bacteria</taxon>
        <taxon>Pseudomonadati</taxon>
        <taxon>Pseudomonadota</taxon>
        <taxon>Gammaproteobacteria</taxon>
        <taxon>Chromatiales</taxon>
        <taxon>Chromatiaceae</taxon>
        <taxon>Nitrosococcus</taxon>
    </lineage>
</organism>
<protein>
    <submittedName>
        <fullName evidence="3">Transposase gene of IS630 family insertion sequence ISY100d</fullName>
    </submittedName>
</protein>